<dbReference type="GO" id="GO:0005506">
    <property type="term" value="F:iron ion binding"/>
    <property type="evidence" value="ECO:0007669"/>
    <property type="project" value="InterPro"/>
</dbReference>
<organism evidence="10">
    <name type="scientific">Amycolatopsis orientalis</name>
    <name type="common">Nocardia orientalis</name>
    <dbReference type="NCBI Taxonomy" id="31958"/>
    <lineage>
        <taxon>Bacteria</taxon>
        <taxon>Bacillati</taxon>
        <taxon>Actinomycetota</taxon>
        <taxon>Actinomycetes</taxon>
        <taxon>Pseudonocardiales</taxon>
        <taxon>Pseudonocardiaceae</taxon>
        <taxon>Amycolatopsis</taxon>
    </lineage>
</organism>
<dbReference type="PANTHER" id="PTHR46696:SF1">
    <property type="entry name" value="CYTOCHROME P450 YJIB-RELATED"/>
    <property type="match status" value="1"/>
</dbReference>
<evidence type="ECO:0000256" key="9">
    <source>
        <dbReference type="RuleBase" id="RU000461"/>
    </source>
</evidence>
<evidence type="ECO:0000256" key="3">
    <source>
        <dbReference type="ARBA" id="ARBA00022617"/>
    </source>
</evidence>
<dbReference type="EMBL" id="KF751385">
    <property type="protein sequence ID" value="AHH60913.1"/>
    <property type="molecule type" value="Genomic_DNA"/>
</dbReference>
<dbReference type="SUPFAM" id="SSF48264">
    <property type="entry name" value="Cytochrome P450"/>
    <property type="match status" value="1"/>
</dbReference>
<protein>
    <submittedName>
        <fullName evidence="10">Cytochrome P450 monooxygenase CYP105AS1</fullName>
    </submittedName>
</protein>
<dbReference type="GO" id="GO:0020037">
    <property type="term" value="F:heme binding"/>
    <property type="evidence" value="ECO:0007669"/>
    <property type="project" value="InterPro"/>
</dbReference>
<dbReference type="PDB" id="4OQS">
    <property type="method" value="X-ray"/>
    <property type="resolution" value="2.04 A"/>
    <property type="chains" value="A=1-401"/>
</dbReference>
<keyword evidence="4 9" id="KW-0479">Metal-binding</keyword>
<dbReference type="PANTHER" id="PTHR46696">
    <property type="entry name" value="P450, PUTATIVE (EUROFUNG)-RELATED"/>
    <property type="match status" value="1"/>
</dbReference>
<accession>W5VH56</accession>
<dbReference type="InterPro" id="IPR036396">
    <property type="entry name" value="Cyt_P450_sf"/>
</dbReference>
<comment type="function">
    <text evidence="8">Involved in the coupling of aromatic side chains of the heptapeptide of vancomycin.</text>
</comment>
<evidence type="ECO:0000256" key="5">
    <source>
        <dbReference type="ARBA" id="ARBA00023002"/>
    </source>
</evidence>
<dbReference type="PDBsum" id="4OQS"/>
<evidence type="ECO:0007829" key="11">
    <source>
        <dbReference type="PDB" id="4OQR"/>
    </source>
</evidence>
<dbReference type="GO" id="GO:0004497">
    <property type="term" value="F:monooxygenase activity"/>
    <property type="evidence" value="ECO:0007669"/>
    <property type="project" value="UniProtKB-KW"/>
</dbReference>
<reference evidence="10 11" key="1">
    <citation type="journal article" date="2015" name="Proc. Natl. Acad. Sci. U.S.A.">
        <title>Single-step fermentative production of the cholesterol-lowering drug pravastatin via reprogramming of Penicillium chrysogenum.</title>
        <authorList>
            <person name="McLean K.J."/>
            <person name="Hans M."/>
            <person name="Meijrink B."/>
            <person name="van Scheppingen W.B."/>
            <person name="Vollebregt A."/>
            <person name="Tee K.L."/>
            <person name="van der Laan J.M."/>
            <person name="Leys D."/>
            <person name="Munro A.W."/>
            <person name="van den Berg M.A."/>
        </authorList>
    </citation>
    <scope>NUCLEOTIDE SEQUENCE</scope>
    <source>
        <strain evidence="10">NRRL18098</strain>
    </source>
</reference>
<proteinExistence type="evidence at protein level"/>
<dbReference type="AlphaFoldDB" id="W5VH56"/>
<dbReference type="GO" id="GO:0016705">
    <property type="term" value="F:oxidoreductase activity, acting on paired donors, with incorporation or reduction of molecular oxygen"/>
    <property type="evidence" value="ECO:0007669"/>
    <property type="project" value="InterPro"/>
</dbReference>
<feature type="binding site" evidence="11 12">
    <location>
        <position position="289"/>
    </location>
    <ligand>
        <name>heme b</name>
        <dbReference type="ChEBI" id="CHEBI:60344"/>
    </ligand>
</feature>
<evidence type="ECO:0000256" key="6">
    <source>
        <dbReference type="ARBA" id="ARBA00023004"/>
    </source>
</evidence>
<evidence type="ECO:0000256" key="7">
    <source>
        <dbReference type="ARBA" id="ARBA00023033"/>
    </source>
</evidence>
<evidence type="ECO:0000256" key="1">
    <source>
        <dbReference type="ARBA" id="ARBA00004660"/>
    </source>
</evidence>
<dbReference type="Pfam" id="PF00067">
    <property type="entry name" value="p450"/>
    <property type="match status" value="1"/>
</dbReference>
<dbReference type="InterPro" id="IPR001128">
    <property type="entry name" value="Cyt_P450"/>
</dbReference>
<comment type="pathway">
    <text evidence="1">Antibiotic biosynthesis; vancomycin biosynthesis.</text>
</comment>
<feature type="binding site" evidence="11 12">
    <location>
        <position position="346"/>
    </location>
    <ligand>
        <name>heme b</name>
        <dbReference type="ChEBI" id="CHEBI:60344"/>
    </ligand>
</feature>
<evidence type="ECO:0007829" key="12">
    <source>
        <dbReference type="PDB" id="4OQS"/>
    </source>
</evidence>
<dbReference type="PRINTS" id="PR00359">
    <property type="entry name" value="BP450"/>
</dbReference>
<dbReference type="FunFam" id="1.10.630.10:FF:000018">
    <property type="entry name" value="Cytochrome P450 monooxygenase"/>
    <property type="match status" value="1"/>
</dbReference>
<feature type="binding site" evidence="11 12">
    <location>
        <position position="106"/>
    </location>
    <ligand>
        <name>heme b</name>
        <dbReference type="ChEBI" id="CHEBI:60344"/>
    </ligand>
</feature>
<evidence type="ECO:0000256" key="4">
    <source>
        <dbReference type="ARBA" id="ARBA00022723"/>
    </source>
</evidence>
<dbReference type="CDD" id="cd11030">
    <property type="entry name" value="CYP105-like"/>
    <property type="match status" value="1"/>
</dbReference>
<keyword evidence="3 9" id="KW-0349">Heme</keyword>
<dbReference type="PDB" id="4OQR">
    <property type="method" value="X-ray"/>
    <property type="resolution" value="1.81 A"/>
    <property type="chains" value="A=1-401"/>
</dbReference>
<name>W5VH56_AMYOR</name>
<keyword evidence="6 9" id="KW-0408">Iron</keyword>
<dbReference type="InterPro" id="IPR002397">
    <property type="entry name" value="Cyt_P450_B"/>
</dbReference>
<evidence type="ECO:0000256" key="2">
    <source>
        <dbReference type="ARBA" id="ARBA00010617"/>
    </source>
</evidence>
<feature type="binding site" evidence="11">
    <location>
        <position position="102"/>
    </location>
    <ligand>
        <name>heme b</name>
        <dbReference type="ChEBI" id="CHEBI:60344"/>
    </ligand>
</feature>
<keyword evidence="7 9" id="KW-0503">Monooxygenase</keyword>
<keyword evidence="11 12" id="KW-0002">3D-structure</keyword>
<dbReference type="SMR" id="W5VH56"/>
<evidence type="ECO:0000256" key="8">
    <source>
        <dbReference type="ARBA" id="ARBA00055433"/>
    </source>
</evidence>
<comment type="similarity">
    <text evidence="2 9">Belongs to the cytochrome P450 family.</text>
</comment>
<dbReference type="PDBsum" id="4OQR"/>
<sequence length="401" mass="44218">MRVDSENMNEPVTLPTGRAVGYPFDPPPDLVKLPPVSPMRFPDGHIGWLVTSHAAARTVMIDPRFSNRPEHKHPVFSVIPRPGGATKAPAPGWFINMDAPEHTRYRRMLISQFTVRRIKELEPRIVQITEDHLDAMAKAGPPVDLVQAFALPVPSLVICELLGVSYADHAFFQEQTTIMASVDKTQDEVTTALGKLTRYIAELVATKRLSPKDDLLGSLITDTDLTDEELTNIALLLLVAGHETTANMLGLGTFALLQHPEQIAALDSPDAVEELLRYLSIVHLGTPNRAALEDVELEGQMIRKGDTVAIGLPAVNRDPKVFDEPDILQLDRVDARKHAAFGGGIHQCLGQQLARVEMRIGFTRLFARFPSLRLAVPAEEIKLREKSAAYGVWALPVAWDA</sequence>
<feature type="binding site" evidence="11 12">
    <location>
        <position position="348"/>
    </location>
    <ligand>
        <name>heme b</name>
        <dbReference type="ChEBI" id="CHEBI:60344"/>
        <note>axial binding residue</note>
    </ligand>
    <ligandPart>
        <name>Fe</name>
        <dbReference type="ChEBI" id="CHEBI:18248"/>
    </ligandPart>
</feature>
<dbReference type="EvolutionaryTrace" id="W5VH56"/>
<keyword evidence="5 9" id="KW-0560">Oxidoreductase</keyword>
<dbReference type="InterPro" id="IPR017972">
    <property type="entry name" value="Cyt_P450_CS"/>
</dbReference>
<evidence type="ECO:0000313" key="10">
    <source>
        <dbReference type="EMBL" id="AHH60913.1"/>
    </source>
</evidence>
<dbReference type="PROSITE" id="PS00086">
    <property type="entry name" value="CYTOCHROME_P450"/>
    <property type="match status" value="1"/>
</dbReference>
<dbReference type="Gene3D" id="1.10.630.10">
    <property type="entry name" value="Cytochrome P450"/>
    <property type="match status" value="1"/>
</dbReference>
<dbReference type="PRINTS" id="PR00385">
    <property type="entry name" value="P450"/>
</dbReference>